<evidence type="ECO:0000313" key="1">
    <source>
        <dbReference type="EMBL" id="GAH44327.1"/>
    </source>
</evidence>
<gene>
    <name evidence="1" type="ORF">S03H2_11832</name>
</gene>
<feature type="non-terminal residue" evidence="1">
    <location>
        <position position="136"/>
    </location>
</feature>
<protein>
    <submittedName>
        <fullName evidence="1">Uncharacterized protein</fullName>
    </submittedName>
</protein>
<dbReference type="EMBL" id="BARU01006023">
    <property type="protein sequence ID" value="GAH44327.1"/>
    <property type="molecule type" value="Genomic_DNA"/>
</dbReference>
<dbReference type="AlphaFoldDB" id="X1FH89"/>
<comment type="caution">
    <text evidence="1">The sequence shown here is derived from an EMBL/GenBank/DDBJ whole genome shotgun (WGS) entry which is preliminary data.</text>
</comment>
<reference evidence="1" key="1">
    <citation type="journal article" date="2014" name="Front. Microbiol.">
        <title>High frequency of phylogenetically diverse reductive dehalogenase-homologous genes in deep subseafloor sedimentary metagenomes.</title>
        <authorList>
            <person name="Kawai M."/>
            <person name="Futagami T."/>
            <person name="Toyoda A."/>
            <person name="Takaki Y."/>
            <person name="Nishi S."/>
            <person name="Hori S."/>
            <person name="Arai W."/>
            <person name="Tsubouchi T."/>
            <person name="Morono Y."/>
            <person name="Uchiyama I."/>
            <person name="Ito T."/>
            <person name="Fujiyama A."/>
            <person name="Inagaki F."/>
            <person name="Takami H."/>
        </authorList>
    </citation>
    <scope>NUCLEOTIDE SEQUENCE</scope>
    <source>
        <strain evidence="1">Expedition CK06-06</strain>
    </source>
</reference>
<accession>X1FH89</accession>
<name>X1FH89_9ZZZZ</name>
<proteinExistence type="predicted"/>
<organism evidence="1">
    <name type="scientific">marine sediment metagenome</name>
    <dbReference type="NCBI Taxonomy" id="412755"/>
    <lineage>
        <taxon>unclassified sequences</taxon>
        <taxon>metagenomes</taxon>
        <taxon>ecological metagenomes</taxon>
    </lineage>
</organism>
<sequence length="136" mass="14921">MKLKKVFAIIPFFALLILFLSSLPLTAEASSGSGDILSALFGKEESEEFSRVLPLKSGGTFSLKNVNGSITITTWMEDKVDIKALKTTKGDPDKLKEVKIEVEATTNSVSVNTIFPKWKNIRVSVNYEVKVPQGVN</sequence>